<evidence type="ECO:0000313" key="3">
    <source>
        <dbReference type="Proteomes" id="UP001500124"/>
    </source>
</evidence>
<evidence type="ECO:0000313" key="2">
    <source>
        <dbReference type="EMBL" id="GAA5048644.1"/>
    </source>
</evidence>
<proteinExistence type="predicted"/>
<keyword evidence="3" id="KW-1185">Reference proteome</keyword>
<dbReference type="Pfam" id="PF06527">
    <property type="entry name" value="TniQ"/>
    <property type="match status" value="1"/>
</dbReference>
<feature type="domain" description="TniQ" evidence="1">
    <location>
        <begin position="2"/>
        <end position="120"/>
    </location>
</feature>
<evidence type="ECO:0000259" key="1">
    <source>
        <dbReference type="Pfam" id="PF06527"/>
    </source>
</evidence>
<dbReference type="EMBL" id="BAABKC010000019">
    <property type="protein sequence ID" value="GAA5048644.1"/>
    <property type="molecule type" value="Genomic_DNA"/>
</dbReference>
<comment type="caution">
    <text evidence="2">The sequence shown here is derived from an EMBL/GenBank/DDBJ whole genome shotgun (WGS) entry which is preliminary data.</text>
</comment>
<reference evidence="3" key="1">
    <citation type="journal article" date="2019" name="Int. J. Syst. Evol. Microbiol.">
        <title>The Global Catalogue of Microorganisms (GCM) 10K type strain sequencing project: providing services to taxonomists for standard genome sequencing and annotation.</title>
        <authorList>
            <consortium name="The Broad Institute Genomics Platform"/>
            <consortium name="The Broad Institute Genome Sequencing Center for Infectious Disease"/>
            <person name="Wu L."/>
            <person name="Ma J."/>
        </authorList>
    </citation>
    <scope>NUCLEOTIDE SEQUENCE [LARGE SCALE GENOMIC DNA]</scope>
    <source>
        <strain evidence="3">JCM 18410</strain>
    </source>
</reference>
<name>A0ABP9K0B1_9ACTN</name>
<protein>
    <recommendedName>
        <fullName evidence="1">TniQ domain-containing protein</fullName>
    </recommendedName>
</protein>
<organism evidence="2 3">
    <name type="scientific">Streptomyces similanensis</name>
    <dbReference type="NCBI Taxonomy" id="1274988"/>
    <lineage>
        <taxon>Bacteria</taxon>
        <taxon>Bacillati</taxon>
        <taxon>Actinomycetota</taxon>
        <taxon>Actinomycetes</taxon>
        <taxon>Kitasatosporales</taxon>
        <taxon>Streptomycetaceae</taxon>
        <taxon>Streptomyces</taxon>
    </lineage>
</organism>
<sequence length="189" mass="19779">MPIRLLPVPGEALDSCLEAMARRMDTTLGDVLLHFGFPVRQRAGNQFRGIPADWTIFLDGRLTAAVAHATGTAREAVTSLTLAHYDGRALQMSAGGRAVSRHVLWGRGRGSRFCPECLHSAVDAGSCPGGSASPSPAPGTAACWRIAARTAGRFRGSDPVQAGPSPNRNSAAIRRSALAARSRLAAAPI</sequence>
<gene>
    <name evidence="2" type="ORF">GCM10023336_14950</name>
</gene>
<dbReference type="InterPro" id="IPR009492">
    <property type="entry name" value="TniQ"/>
</dbReference>
<accession>A0ABP9K0B1</accession>
<dbReference type="Proteomes" id="UP001500124">
    <property type="component" value="Unassembled WGS sequence"/>
</dbReference>